<sequence>MRWIQTKGETTIEKAILFIIVRIVCSNSLLFIRVKLQ</sequence>
<comment type="caution">
    <text evidence="2">The sequence shown here is derived from an EMBL/GenBank/DDBJ whole genome shotgun (WGS) entry which is preliminary data.</text>
</comment>
<proteinExistence type="predicted"/>
<name>A0ABR5ATY1_BACBA</name>
<keyword evidence="3" id="KW-1185">Reference proteome</keyword>
<organism evidence="2 3">
    <name type="scientific">Bacillus badius</name>
    <dbReference type="NCBI Taxonomy" id="1455"/>
    <lineage>
        <taxon>Bacteria</taxon>
        <taxon>Bacillati</taxon>
        <taxon>Bacillota</taxon>
        <taxon>Bacilli</taxon>
        <taxon>Bacillales</taxon>
        <taxon>Bacillaceae</taxon>
        <taxon>Pseudobacillus</taxon>
    </lineage>
</organism>
<evidence type="ECO:0000256" key="1">
    <source>
        <dbReference type="SAM" id="Phobius"/>
    </source>
</evidence>
<accession>A0ABR5ATY1</accession>
<keyword evidence="1" id="KW-1133">Transmembrane helix</keyword>
<protein>
    <submittedName>
        <fullName evidence="2">Uncharacterized protein</fullName>
    </submittedName>
</protein>
<keyword evidence="1" id="KW-0472">Membrane</keyword>
<reference evidence="2 3" key="1">
    <citation type="submission" date="2015-01" db="EMBL/GenBank/DDBJ databases">
        <title>Genome Assembly of Bacillus badius MTCC 1458.</title>
        <authorList>
            <person name="Verma A."/>
            <person name="Khatri I."/>
            <person name="Mual P."/>
            <person name="Subramanian S."/>
            <person name="Krishnamurthi S."/>
        </authorList>
    </citation>
    <scope>NUCLEOTIDE SEQUENCE [LARGE SCALE GENOMIC DNA]</scope>
    <source>
        <strain evidence="2 3">MTCC 1458</strain>
    </source>
</reference>
<feature type="transmembrane region" description="Helical" evidence="1">
    <location>
        <begin position="15"/>
        <end position="34"/>
    </location>
</feature>
<dbReference type="Proteomes" id="UP000031982">
    <property type="component" value="Unassembled WGS sequence"/>
</dbReference>
<evidence type="ECO:0000313" key="2">
    <source>
        <dbReference type="EMBL" id="KIL78222.1"/>
    </source>
</evidence>
<keyword evidence="1" id="KW-0812">Transmembrane</keyword>
<gene>
    <name evidence="2" type="ORF">SD77_0823</name>
</gene>
<dbReference type="EMBL" id="JXLP01000010">
    <property type="protein sequence ID" value="KIL78222.1"/>
    <property type="molecule type" value="Genomic_DNA"/>
</dbReference>
<evidence type="ECO:0000313" key="3">
    <source>
        <dbReference type="Proteomes" id="UP000031982"/>
    </source>
</evidence>